<keyword evidence="2" id="KW-1185">Reference proteome</keyword>
<sequence>MTMILYCNKQSASAAHSISQTILESKTTKQRNSTVISSVDLFALDINNIQKTNITNLFID</sequence>
<dbReference type="AlphaFoldDB" id="A0A922I1B6"/>
<proteinExistence type="predicted"/>
<gene>
    <name evidence="1" type="ORF">DERF_007449</name>
</gene>
<dbReference type="Proteomes" id="UP000790347">
    <property type="component" value="Unassembled WGS sequence"/>
</dbReference>
<evidence type="ECO:0000313" key="2">
    <source>
        <dbReference type="Proteomes" id="UP000790347"/>
    </source>
</evidence>
<reference evidence="1" key="1">
    <citation type="submission" date="2013-05" db="EMBL/GenBank/DDBJ databases">
        <authorList>
            <person name="Yim A.K.Y."/>
            <person name="Chan T.F."/>
            <person name="Ji K.M."/>
            <person name="Liu X.Y."/>
            <person name="Zhou J.W."/>
            <person name="Li R.Q."/>
            <person name="Yang K.Y."/>
            <person name="Li J."/>
            <person name="Li M."/>
            <person name="Law P.T.W."/>
            <person name="Wu Y.L."/>
            <person name="Cai Z.L."/>
            <person name="Qin H."/>
            <person name="Bao Y."/>
            <person name="Leung R.K.K."/>
            <person name="Ng P.K.S."/>
            <person name="Zou J."/>
            <person name="Zhong X.J."/>
            <person name="Ran P.X."/>
            <person name="Zhong N.S."/>
            <person name="Liu Z.G."/>
            <person name="Tsui S.K.W."/>
        </authorList>
    </citation>
    <scope>NUCLEOTIDE SEQUENCE</scope>
    <source>
        <strain evidence="1">Derf</strain>
        <tissue evidence="1">Whole organism</tissue>
    </source>
</reference>
<dbReference type="EMBL" id="ASGP02000003">
    <property type="protein sequence ID" value="KAH9516728.1"/>
    <property type="molecule type" value="Genomic_DNA"/>
</dbReference>
<protein>
    <submittedName>
        <fullName evidence="1">Uncharacterized protein</fullName>
    </submittedName>
</protein>
<comment type="caution">
    <text evidence="1">The sequence shown here is derived from an EMBL/GenBank/DDBJ whole genome shotgun (WGS) entry which is preliminary data.</text>
</comment>
<name>A0A922I1B6_DERFA</name>
<evidence type="ECO:0000313" key="1">
    <source>
        <dbReference type="EMBL" id="KAH9516728.1"/>
    </source>
</evidence>
<reference evidence="1" key="2">
    <citation type="journal article" date="2022" name="Res Sq">
        <title>Comparative Genomics Reveals Insights into the Divergent Evolution of Astigmatic Mites and Household Pest Adaptations.</title>
        <authorList>
            <person name="Xiong Q."/>
            <person name="Wan A.T.-Y."/>
            <person name="Liu X.-Y."/>
            <person name="Fung C.S.-H."/>
            <person name="Xiao X."/>
            <person name="Malainual N."/>
            <person name="Hou J."/>
            <person name="Wang L."/>
            <person name="Wang M."/>
            <person name="Yang K."/>
            <person name="Cui Y."/>
            <person name="Leung E."/>
            <person name="Nong W."/>
            <person name="Shin S.-K."/>
            <person name="Au S."/>
            <person name="Jeong K.Y."/>
            <person name="Chew F.T."/>
            <person name="Hui J."/>
            <person name="Leung T.F."/>
            <person name="Tungtrongchitr A."/>
            <person name="Zhong N."/>
            <person name="Liu Z."/>
            <person name="Tsui S."/>
        </authorList>
    </citation>
    <scope>NUCLEOTIDE SEQUENCE</scope>
    <source>
        <strain evidence="1">Derf</strain>
        <tissue evidence="1">Whole organism</tissue>
    </source>
</reference>
<accession>A0A922I1B6</accession>
<organism evidence="1 2">
    <name type="scientific">Dermatophagoides farinae</name>
    <name type="common">American house dust mite</name>
    <dbReference type="NCBI Taxonomy" id="6954"/>
    <lineage>
        <taxon>Eukaryota</taxon>
        <taxon>Metazoa</taxon>
        <taxon>Ecdysozoa</taxon>
        <taxon>Arthropoda</taxon>
        <taxon>Chelicerata</taxon>
        <taxon>Arachnida</taxon>
        <taxon>Acari</taxon>
        <taxon>Acariformes</taxon>
        <taxon>Sarcoptiformes</taxon>
        <taxon>Astigmata</taxon>
        <taxon>Psoroptidia</taxon>
        <taxon>Analgoidea</taxon>
        <taxon>Pyroglyphidae</taxon>
        <taxon>Dermatophagoidinae</taxon>
        <taxon>Dermatophagoides</taxon>
    </lineage>
</organism>